<dbReference type="InterPro" id="IPR041589">
    <property type="entry name" value="DNAH3_AAA_lid_1"/>
</dbReference>
<dbReference type="AlphaFoldDB" id="A0A4W3IE83"/>
<sequence length="116" mass="13656">RGVLLCPGTHLQEGEKLIRLWIHEVYRVFYDRLIEEQDREVFFQIIKETTSSCFKQSVDKVLSHLTPSGKVTDENIRSLFFGDYLNPDANVKAYDEIMDLKQLTSIMEFYLSEFNN</sequence>
<dbReference type="FunFam" id="1.20.920.30:FF:000002">
    <property type="entry name" value="Dynein axonemal heavy chain 3"/>
    <property type="match status" value="1"/>
</dbReference>
<reference evidence="3" key="3">
    <citation type="journal article" date="2014" name="Nature">
        <title>Elephant shark genome provides unique insights into gnathostome evolution.</title>
        <authorList>
            <consortium name="International Elephant Shark Genome Sequencing Consortium"/>
            <person name="Venkatesh B."/>
            <person name="Lee A.P."/>
            <person name="Ravi V."/>
            <person name="Maurya A.K."/>
            <person name="Lian M.M."/>
            <person name="Swann J.B."/>
            <person name="Ohta Y."/>
            <person name="Flajnik M.F."/>
            <person name="Sutoh Y."/>
            <person name="Kasahara M."/>
            <person name="Hoon S."/>
            <person name="Gangu V."/>
            <person name="Roy S.W."/>
            <person name="Irimia M."/>
            <person name="Korzh V."/>
            <person name="Kondrychyn I."/>
            <person name="Lim Z.W."/>
            <person name="Tay B.H."/>
            <person name="Tohari S."/>
            <person name="Kong K.W."/>
            <person name="Ho S."/>
            <person name="Lorente-Galdos B."/>
            <person name="Quilez J."/>
            <person name="Marques-Bonet T."/>
            <person name="Raney B.J."/>
            <person name="Ingham P.W."/>
            <person name="Tay A."/>
            <person name="Hillier L.W."/>
            <person name="Minx P."/>
            <person name="Boehm T."/>
            <person name="Wilson R.K."/>
            <person name="Brenner S."/>
            <person name="Warren W.C."/>
        </authorList>
    </citation>
    <scope>NUCLEOTIDE SEQUENCE [LARGE SCALE GENOMIC DNA]</scope>
</reference>
<reference evidence="2" key="5">
    <citation type="submission" date="2025-09" db="UniProtKB">
        <authorList>
            <consortium name="Ensembl"/>
        </authorList>
    </citation>
    <scope>IDENTIFICATION</scope>
</reference>
<dbReference type="Pfam" id="PF17857">
    <property type="entry name" value="AAA_lid_1"/>
    <property type="match status" value="1"/>
</dbReference>
<dbReference type="GO" id="GO:0045505">
    <property type="term" value="F:dynein intermediate chain binding"/>
    <property type="evidence" value="ECO:0007669"/>
    <property type="project" value="InterPro"/>
</dbReference>
<dbReference type="STRING" id="7868.ENSCMIP00000019184"/>
<feature type="domain" description="Dynein heavy chain 3 AAA+ lid" evidence="1">
    <location>
        <begin position="2"/>
        <end position="62"/>
    </location>
</feature>
<dbReference type="GO" id="GO:0051959">
    <property type="term" value="F:dynein light intermediate chain binding"/>
    <property type="evidence" value="ECO:0007669"/>
    <property type="project" value="InterPro"/>
</dbReference>
<dbReference type="Ensembl" id="ENSCMIT00000019547.1">
    <property type="protein sequence ID" value="ENSCMIP00000019184.1"/>
    <property type="gene ID" value="ENSCMIG00000008977.1"/>
</dbReference>
<accession>A0A4W3IE83</accession>
<name>A0A4W3IE83_CALMI</name>
<dbReference type="PANTHER" id="PTHR22878:SF71">
    <property type="entry name" value="DYNEIN, AXONEMAL, HEAVY CHAIN 3"/>
    <property type="match status" value="1"/>
</dbReference>
<evidence type="ECO:0000259" key="1">
    <source>
        <dbReference type="Pfam" id="PF17857"/>
    </source>
</evidence>
<proteinExistence type="predicted"/>
<protein>
    <recommendedName>
        <fullName evidence="1">Dynein heavy chain 3 AAA+ lid domain-containing protein</fullName>
    </recommendedName>
</protein>
<dbReference type="PANTHER" id="PTHR22878">
    <property type="entry name" value="DYNEIN HEAVY CHAIN 6, AXONEMAL-LIKE-RELATED"/>
    <property type="match status" value="1"/>
</dbReference>
<dbReference type="InterPro" id="IPR026983">
    <property type="entry name" value="DHC"/>
</dbReference>
<reference evidence="3" key="1">
    <citation type="journal article" date="2006" name="Science">
        <title>Ancient noncoding elements conserved in the human genome.</title>
        <authorList>
            <person name="Venkatesh B."/>
            <person name="Kirkness E.F."/>
            <person name="Loh Y.H."/>
            <person name="Halpern A.L."/>
            <person name="Lee A.P."/>
            <person name="Johnson J."/>
            <person name="Dandona N."/>
            <person name="Viswanathan L.D."/>
            <person name="Tay A."/>
            <person name="Venter J.C."/>
            <person name="Strausberg R.L."/>
            <person name="Brenner S."/>
        </authorList>
    </citation>
    <scope>NUCLEOTIDE SEQUENCE [LARGE SCALE GENOMIC DNA]</scope>
</reference>
<evidence type="ECO:0000313" key="2">
    <source>
        <dbReference type="Ensembl" id="ENSCMIP00000019184.1"/>
    </source>
</evidence>
<dbReference type="InParanoid" id="A0A4W3IE83"/>
<dbReference type="GO" id="GO:0007018">
    <property type="term" value="P:microtubule-based movement"/>
    <property type="evidence" value="ECO:0007669"/>
    <property type="project" value="InterPro"/>
</dbReference>
<dbReference type="GeneTree" id="ENSGT00940000154959"/>
<reference evidence="3" key="2">
    <citation type="journal article" date="2007" name="PLoS Biol.">
        <title>Survey sequencing and comparative analysis of the elephant shark (Callorhinchus milii) genome.</title>
        <authorList>
            <person name="Venkatesh B."/>
            <person name="Kirkness E.F."/>
            <person name="Loh Y.H."/>
            <person name="Halpern A.L."/>
            <person name="Lee A.P."/>
            <person name="Johnson J."/>
            <person name="Dandona N."/>
            <person name="Viswanathan L.D."/>
            <person name="Tay A."/>
            <person name="Venter J.C."/>
            <person name="Strausberg R.L."/>
            <person name="Brenner S."/>
        </authorList>
    </citation>
    <scope>NUCLEOTIDE SEQUENCE [LARGE SCALE GENOMIC DNA]</scope>
</reference>
<organism evidence="2 3">
    <name type="scientific">Callorhinchus milii</name>
    <name type="common">Ghost shark</name>
    <dbReference type="NCBI Taxonomy" id="7868"/>
    <lineage>
        <taxon>Eukaryota</taxon>
        <taxon>Metazoa</taxon>
        <taxon>Chordata</taxon>
        <taxon>Craniata</taxon>
        <taxon>Vertebrata</taxon>
        <taxon>Chondrichthyes</taxon>
        <taxon>Holocephali</taxon>
        <taxon>Chimaeriformes</taxon>
        <taxon>Callorhinchidae</taxon>
        <taxon>Callorhinchus</taxon>
    </lineage>
</organism>
<dbReference type="GO" id="GO:0030286">
    <property type="term" value="C:dynein complex"/>
    <property type="evidence" value="ECO:0007669"/>
    <property type="project" value="InterPro"/>
</dbReference>
<dbReference type="Proteomes" id="UP000314986">
    <property type="component" value="Unassembled WGS sequence"/>
</dbReference>
<dbReference type="Gene3D" id="1.20.920.30">
    <property type="match status" value="1"/>
</dbReference>
<evidence type="ECO:0000313" key="3">
    <source>
        <dbReference type="Proteomes" id="UP000314986"/>
    </source>
</evidence>
<reference evidence="2" key="4">
    <citation type="submission" date="2025-08" db="UniProtKB">
        <authorList>
            <consortium name="Ensembl"/>
        </authorList>
    </citation>
    <scope>IDENTIFICATION</scope>
</reference>
<keyword evidence="3" id="KW-1185">Reference proteome</keyword>